<dbReference type="PATRIC" id="fig|36816.3.peg.630"/>
<comment type="caution">
    <text evidence="3">The sequence shown here is derived from an EMBL/GenBank/DDBJ whole genome shotgun (WGS) entry which is preliminary data.</text>
</comment>
<accession>A0A0M8QU79</accession>
<dbReference type="RefSeq" id="WP_030823154.1">
    <property type="nucleotide sequence ID" value="NZ_JBFBKA010000016.1"/>
</dbReference>
<evidence type="ECO:0000259" key="2">
    <source>
        <dbReference type="SMART" id="SM00530"/>
    </source>
</evidence>
<dbReference type="Gene3D" id="1.10.101.10">
    <property type="entry name" value="PGBD-like superfamily/PGBD"/>
    <property type="match status" value="1"/>
</dbReference>
<dbReference type="Proteomes" id="UP000037773">
    <property type="component" value="Unassembled WGS sequence"/>
</dbReference>
<keyword evidence="1" id="KW-1133">Transmembrane helix</keyword>
<dbReference type="AlphaFoldDB" id="A0A0M8QU79"/>
<dbReference type="InterPro" id="IPR010982">
    <property type="entry name" value="Lambda_DNA-bd_dom_sf"/>
</dbReference>
<dbReference type="SUPFAM" id="SSF47090">
    <property type="entry name" value="PGBD-like"/>
    <property type="match status" value="1"/>
</dbReference>
<name>A0A0M8QU79_9ACTN</name>
<keyword evidence="1" id="KW-0472">Membrane</keyword>
<evidence type="ECO:0000313" key="3">
    <source>
        <dbReference type="EMBL" id="KOT45485.1"/>
    </source>
</evidence>
<dbReference type="InterPro" id="IPR036365">
    <property type="entry name" value="PGBD-like_sf"/>
</dbReference>
<evidence type="ECO:0000256" key="1">
    <source>
        <dbReference type="SAM" id="Phobius"/>
    </source>
</evidence>
<reference evidence="3 4" key="1">
    <citation type="submission" date="2015-07" db="EMBL/GenBank/DDBJ databases">
        <authorList>
            <person name="Noorani M."/>
        </authorList>
    </citation>
    <scope>NUCLEOTIDE SEQUENCE [LARGE SCALE GENOMIC DNA]</scope>
    <source>
        <strain evidence="3 4">NRRL B-24567</strain>
    </source>
</reference>
<dbReference type="EMBL" id="LGCN01000017">
    <property type="protein sequence ID" value="KOT45485.1"/>
    <property type="molecule type" value="Genomic_DNA"/>
</dbReference>
<gene>
    <name evidence="3" type="ORF">ADK41_02960</name>
</gene>
<protein>
    <recommendedName>
        <fullName evidence="2">HTH cro/C1-type domain-containing protein</fullName>
    </recommendedName>
</protein>
<dbReference type="InterPro" id="IPR002477">
    <property type="entry name" value="Peptidoglycan-bd-like"/>
</dbReference>
<keyword evidence="1" id="KW-0812">Transmembrane</keyword>
<dbReference type="InterPro" id="IPR036366">
    <property type="entry name" value="PGBDSf"/>
</dbReference>
<sequence>MPRWKPLPEGADPSVRQLVGQLRRLKDRSGLSMAALEARTTCSRSSWERYLGGRALPSRRAVEDLCRLNGADPVRLLALREVAETVWDASVTTGEDGTDPADGREGATYRGVRRAVFALAVTAAFAGAAVAGVLLGLEPWRKAGATTAPVPVRCDVRSEEGALYAGHSRTWKTTIALGYAEEEVAEAECLLSHHGYDTGRVDGLYDIATRDAARRAQRDAGLVSDGMIGRHTWPVLRQEG</sequence>
<feature type="domain" description="HTH cro/C1-type" evidence="2">
    <location>
        <begin position="21"/>
        <end position="76"/>
    </location>
</feature>
<dbReference type="GO" id="GO:0003677">
    <property type="term" value="F:DNA binding"/>
    <property type="evidence" value="ECO:0007669"/>
    <property type="project" value="InterPro"/>
</dbReference>
<dbReference type="CDD" id="cd00093">
    <property type="entry name" value="HTH_XRE"/>
    <property type="match status" value="1"/>
</dbReference>
<keyword evidence="4" id="KW-1185">Reference proteome</keyword>
<evidence type="ECO:0000313" key="4">
    <source>
        <dbReference type="Proteomes" id="UP000037773"/>
    </source>
</evidence>
<dbReference type="InterPro" id="IPR001387">
    <property type="entry name" value="Cro/C1-type_HTH"/>
</dbReference>
<dbReference type="OrthoDB" id="9815541at2"/>
<dbReference type="Gene3D" id="1.10.260.40">
    <property type="entry name" value="lambda repressor-like DNA-binding domains"/>
    <property type="match status" value="1"/>
</dbReference>
<organism evidence="3 4">
    <name type="scientific">Streptomyces caelestis</name>
    <dbReference type="NCBI Taxonomy" id="36816"/>
    <lineage>
        <taxon>Bacteria</taxon>
        <taxon>Bacillati</taxon>
        <taxon>Actinomycetota</taxon>
        <taxon>Actinomycetes</taxon>
        <taxon>Kitasatosporales</taxon>
        <taxon>Streptomycetaceae</taxon>
        <taxon>Streptomyces</taxon>
    </lineage>
</organism>
<feature type="transmembrane region" description="Helical" evidence="1">
    <location>
        <begin position="115"/>
        <end position="137"/>
    </location>
</feature>
<dbReference type="Pfam" id="PF13560">
    <property type="entry name" value="HTH_31"/>
    <property type="match status" value="1"/>
</dbReference>
<dbReference type="Pfam" id="PF01471">
    <property type="entry name" value="PG_binding_1"/>
    <property type="match status" value="1"/>
</dbReference>
<dbReference type="SUPFAM" id="SSF47413">
    <property type="entry name" value="lambda repressor-like DNA-binding domains"/>
    <property type="match status" value="1"/>
</dbReference>
<dbReference type="SMART" id="SM00530">
    <property type="entry name" value="HTH_XRE"/>
    <property type="match status" value="1"/>
</dbReference>
<proteinExistence type="predicted"/>